<evidence type="ECO:0000313" key="2">
    <source>
        <dbReference type="EMBL" id="WRQ86627.1"/>
    </source>
</evidence>
<name>A0ABZ1C5F3_9BACT</name>
<organism evidence="2 3">
    <name type="scientific">Actomonas aquatica</name>
    <dbReference type="NCBI Taxonomy" id="2866162"/>
    <lineage>
        <taxon>Bacteria</taxon>
        <taxon>Pseudomonadati</taxon>
        <taxon>Verrucomicrobiota</taxon>
        <taxon>Opitutia</taxon>
        <taxon>Opitutales</taxon>
        <taxon>Opitutaceae</taxon>
        <taxon>Actomonas</taxon>
    </lineage>
</organism>
<sequence>MTPADQIRINTLLLEREEKFVRVHELEQAAAAILGEPYPFSQPPLPSNQRRKQKGKAKGAGAKGKAKGGGGLRLRRLKDGEVAYRVCYRDRNGEQEACYEESGPLLTLVGAQGGSLTVHSIDTVDTEGAAVERLWAPTPAEMEVQA</sequence>
<dbReference type="RefSeq" id="WP_221033085.1">
    <property type="nucleotide sequence ID" value="NZ_CP139781.1"/>
</dbReference>
<keyword evidence="3" id="KW-1185">Reference proteome</keyword>
<accession>A0ABZ1C5F3</accession>
<gene>
    <name evidence="2" type="ORF">K1X11_017585</name>
</gene>
<dbReference type="EMBL" id="CP139781">
    <property type="protein sequence ID" value="WRQ86627.1"/>
    <property type="molecule type" value="Genomic_DNA"/>
</dbReference>
<proteinExistence type="predicted"/>
<feature type="region of interest" description="Disordered" evidence="1">
    <location>
        <begin position="37"/>
        <end position="72"/>
    </location>
</feature>
<dbReference type="Proteomes" id="UP000738431">
    <property type="component" value="Chromosome"/>
</dbReference>
<evidence type="ECO:0000313" key="3">
    <source>
        <dbReference type="Proteomes" id="UP000738431"/>
    </source>
</evidence>
<reference evidence="2 3" key="1">
    <citation type="submission" date="2023-12" db="EMBL/GenBank/DDBJ databases">
        <title>Description of an unclassified Opitutus bacterium of Verrucomicrobiota.</title>
        <authorList>
            <person name="Zhang D.-F."/>
        </authorList>
    </citation>
    <scope>NUCLEOTIDE SEQUENCE [LARGE SCALE GENOMIC DNA]</scope>
    <source>
        <strain evidence="2 3">WL0086</strain>
    </source>
</reference>
<protein>
    <submittedName>
        <fullName evidence="2">Uncharacterized protein</fullName>
    </submittedName>
</protein>
<evidence type="ECO:0000256" key="1">
    <source>
        <dbReference type="SAM" id="MobiDB-lite"/>
    </source>
</evidence>